<evidence type="ECO:0000313" key="2">
    <source>
        <dbReference type="EMBL" id="KGO85387.1"/>
    </source>
</evidence>
<dbReference type="NCBIfam" id="TIGR04018">
    <property type="entry name" value="Bthiol_YpdA"/>
    <property type="match status" value="1"/>
</dbReference>
<dbReference type="PANTHER" id="PTHR43539:SF4">
    <property type="entry name" value="BACILLIREDOXIN REDUCTASE BDR"/>
    <property type="match status" value="1"/>
</dbReference>
<dbReference type="eggNOG" id="COG0492">
    <property type="taxonomic scope" value="Bacteria"/>
</dbReference>
<comment type="caution">
    <text evidence="2">The sequence shown here is derived from an EMBL/GenBank/DDBJ whole genome shotgun (WGS) entry which is preliminary data.</text>
</comment>
<dbReference type="STRING" id="1121895.GCA_000378485_01793"/>
<evidence type="ECO:0000256" key="1">
    <source>
        <dbReference type="ARBA" id="ARBA00023002"/>
    </source>
</evidence>
<evidence type="ECO:0000313" key="3">
    <source>
        <dbReference type="Proteomes" id="UP000030152"/>
    </source>
</evidence>
<protein>
    <submittedName>
        <fullName evidence="2">Uncharacterized protein</fullName>
    </submittedName>
</protein>
<dbReference type="OrthoDB" id="9778740at2"/>
<dbReference type="PRINTS" id="PR00368">
    <property type="entry name" value="FADPNR"/>
</dbReference>
<name>A0A0A2LYC3_9FLAO</name>
<keyword evidence="1" id="KW-0560">Oxidoreductase</keyword>
<dbReference type="PRINTS" id="PR00411">
    <property type="entry name" value="PNDRDTASEI"/>
</dbReference>
<dbReference type="SUPFAM" id="SSF51905">
    <property type="entry name" value="FAD/NAD(P)-binding domain"/>
    <property type="match status" value="1"/>
</dbReference>
<sequence>MAISNFVYDVIIIGGGPIGLACAIEAQEKGLSYVVLEKGALVNSLFNYPLYMTFFSTAEKLEIGNVPFSCIAPKPGRQEALEYYRNVHKHFNLHIKMFERVISINKQGSGMFVVHSSKDWYNARNVVIATGFYEIPIYMNVPGENLPQVRHYYKEAHEYAFSKVLVVGANNSSVDAALECWRKGAEVTMVIRRDQINDRVKYWVKPDIENRIAEGSIKAYYYSEVTEIRDGEADIFTPDGTVTLENDFVLALTGYRPDIDFLKKSGINVSEGLECTPQYNPETMETNVQGLYLAGVVCGGLETHKWFIENSRVHAGMIVNDIISKQ</sequence>
<dbReference type="Proteomes" id="UP000030152">
    <property type="component" value="Unassembled WGS sequence"/>
</dbReference>
<dbReference type="InterPro" id="IPR036188">
    <property type="entry name" value="FAD/NAD-bd_sf"/>
</dbReference>
<dbReference type="InterPro" id="IPR023856">
    <property type="entry name" value="Bdr"/>
</dbReference>
<organism evidence="2 3">
    <name type="scientific">Flavobacterium rivuli WB 3.3-2 = DSM 21788</name>
    <dbReference type="NCBI Taxonomy" id="1121895"/>
    <lineage>
        <taxon>Bacteria</taxon>
        <taxon>Pseudomonadati</taxon>
        <taxon>Bacteroidota</taxon>
        <taxon>Flavobacteriia</taxon>
        <taxon>Flavobacteriales</taxon>
        <taxon>Flavobacteriaceae</taxon>
        <taxon>Flavobacterium</taxon>
    </lineage>
</organism>
<dbReference type="GO" id="GO:0050660">
    <property type="term" value="F:flavin adenine dinucleotide binding"/>
    <property type="evidence" value="ECO:0007669"/>
    <property type="project" value="TreeGrafter"/>
</dbReference>
<dbReference type="EMBL" id="JRLX01000023">
    <property type="protein sequence ID" value="KGO85387.1"/>
    <property type="molecule type" value="Genomic_DNA"/>
</dbReference>
<gene>
    <name evidence="2" type="ORF">Q765_16735</name>
</gene>
<accession>A0A0A2LYC3</accession>
<proteinExistence type="predicted"/>
<dbReference type="AlphaFoldDB" id="A0A0A2LYC3"/>
<dbReference type="PANTHER" id="PTHR43539">
    <property type="entry name" value="FLAVIN-BINDING MONOOXYGENASE-LIKE PROTEIN (AFU_ORTHOLOGUE AFUA_4G09220)"/>
    <property type="match status" value="1"/>
</dbReference>
<keyword evidence="3" id="KW-1185">Reference proteome</keyword>
<dbReference type="Pfam" id="PF13738">
    <property type="entry name" value="Pyr_redox_3"/>
    <property type="match status" value="1"/>
</dbReference>
<dbReference type="InterPro" id="IPR050982">
    <property type="entry name" value="Auxin_biosynth/cation_transpt"/>
</dbReference>
<dbReference type="RefSeq" id="WP_020212947.1">
    <property type="nucleotide sequence ID" value="NZ_JRLX01000023.1"/>
</dbReference>
<dbReference type="Gene3D" id="3.50.50.60">
    <property type="entry name" value="FAD/NAD(P)-binding domain"/>
    <property type="match status" value="1"/>
</dbReference>
<dbReference type="GO" id="GO:0004497">
    <property type="term" value="F:monooxygenase activity"/>
    <property type="evidence" value="ECO:0007669"/>
    <property type="project" value="TreeGrafter"/>
</dbReference>
<reference evidence="2 3" key="1">
    <citation type="submission" date="2013-09" db="EMBL/GenBank/DDBJ databases">
        <authorList>
            <person name="Zeng Z."/>
            <person name="Chen C."/>
        </authorList>
    </citation>
    <scope>NUCLEOTIDE SEQUENCE [LARGE SCALE GENOMIC DNA]</scope>
    <source>
        <strain evidence="2 3">WB 3.3-2</strain>
    </source>
</reference>